<evidence type="ECO:0000313" key="28">
    <source>
        <dbReference type="Proteomes" id="UP000215902"/>
    </source>
</evidence>
<evidence type="ECO:0000256" key="18">
    <source>
        <dbReference type="ARBA" id="ARBA00023136"/>
    </source>
</evidence>
<evidence type="ECO:0000256" key="9">
    <source>
        <dbReference type="ARBA" id="ARBA00022692"/>
    </source>
</evidence>
<evidence type="ECO:0000256" key="19">
    <source>
        <dbReference type="ARBA" id="ARBA00023166"/>
    </source>
</evidence>
<evidence type="ECO:0000256" key="22">
    <source>
        <dbReference type="ARBA" id="ARBA00052927"/>
    </source>
</evidence>
<keyword evidence="6" id="KW-0444">Lipid biosynthesis</keyword>
<keyword evidence="8" id="KW-0285">Flavoprotein</keyword>
<comment type="caution">
    <text evidence="27">The sequence shown here is derived from an EMBL/GenBank/DDBJ whole genome shotgun (WGS) entry which is preliminary data.</text>
</comment>
<keyword evidence="16" id="KW-0333">Golgi apparatus</keyword>
<keyword evidence="12" id="KW-0274">FAD</keyword>
<keyword evidence="17" id="KW-0443">Lipid metabolism</keyword>
<dbReference type="Gene3D" id="3.30.465.10">
    <property type="match status" value="1"/>
</dbReference>
<dbReference type="InterPro" id="IPR040165">
    <property type="entry name" value="Diminuto-like"/>
</dbReference>
<dbReference type="Proteomes" id="UP000215902">
    <property type="component" value="Unassembled WGS sequence"/>
</dbReference>
<dbReference type="STRING" id="282301.A0A267FXT9"/>
<gene>
    <name evidence="27" type="ORF">BOX15_Mlig017234g4</name>
</gene>
<evidence type="ECO:0000256" key="6">
    <source>
        <dbReference type="ARBA" id="ARBA00022516"/>
    </source>
</evidence>
<dbReference type="PROSITE" id="PS51387">
    <property type="entry name" value="FAD_PCMH"/>
    <property type="match status" value="1"/>
</dbReference>
<organism evidence="27 28">
    <name type="scientific">Macrostomum lignano</name>
    <dbReference type="NCBI Taxonomy" id="282301"/>
    <lineage>
        <taxon>Eukaryota</taxon>
        <taxon>Metazoa</taxon>
        <taxon>Spiralia</taxon>
        <taxon>Lophotrochozoa</taxon>
        <taxon>Platyhelminthes</taxon>
        <taxon>Rhabditophora</taxon>
        <taxon>Macrostomorpha</taxon>
        <taxon>Macrostomida</taxon>
        <taxon>Macrostomidae</taxon>
        <taxon>Macrostomum</taxon>
    </lineage>
</organism>
<dbReference type="Pfam" id="PF01565">
    <property type="entry name" value="FAD_binding_4"/>
    <property type="match status" value="1"/>
</dbReference>
<evidence type="ECO:0000256" key="16">
    <source>
        <dbReference type="ARBA" id="ARBA00023034"/>
    </source>
</evidence>
<evidence type="ECO:0000256" key="21">
    <source>
        <dbReference type="ARBA" id="ARBA00051033"/>
    </source>
</evidence>
<dbReference type="GO" id="GO:0000139">
    <property type="term" value="C:Golgi membrane"/>
    <property type="evidence" value="ECO:0007669"/>
    <property type="project" value="UniProtKB-SubCell"/>
</dbReference>
<keyword evidence="10" id="KW-0732">Signal</keyword>
<dbReference type="GO" id="GO:0071949">
    <property type="term" value="F:FAD binding"/>
    <property type="evidence" value="ECO:0007669"/>
    <property type="project" value="InterPro"/>
</dbReference>
<proteinExistence type="predicted"/>
<dbReference type="InterPro" id="IPR006094">
    <property type="entry name" value="Oxid_FAD_bind_N"/>
</dbReference>
<dbReference type="InterPro" id="IPR036318">
    <property type="entry name" value="FAD-bd_PCMH-like_sf"/>
</dbReference>
<sequence>MNPFDLLPPGLKKRLIRWLEDNRGLVIVLFCLPASFIFDTGLSLYKWFQRTLLSAPERHDARVRQIQRRVGDWNKQDAPSRRPMCTSRPNWLSLSTTFFKKSECHRIPVDLYDILQLDTERMVVRVEPMVTVGDITRYLIPRGYTLAVTLEISDATCGGLALGVGMTTYSHRVGLYQETIVSYDVVLGDGSLVRATADNEHKDLYYCLPWSHGTLGFLVALELQIIPVKQFVHMRYIPVRGQKQYCDRMRELSGALDKDAKLPDYLEATVFDRDSAVIMVGNFAKVDTPEKAAKVNHVTRWYKPWFYKHVETFLTKGESDEYIPLRDYLLRHNRAIFWVLESMIPFGNHPVFRLFLGWLCPPKPAFLKFTTTPGIRAMTFSKQVFQDIVLPMTVLEESIDLSEKLFDTYPVLIYPCRIYDHGPSNRGQLRSPKSDQMCPGANYGMFYDLGVYGTPGPVRRKRGYYNPVESMRAMEAFIRKVGGYSFLYADIFLTEEEFNEMFDLEAYNRARKKYHAEGAFPRLYEKVRPEVDVVKIGNEYAQAE</sequence>
<dbReference type="SUPFAM" id="SSF56176">
    <property type="entry name" value="FAD-binding/transporter-associated domain-like"/>
    <property type="match status" value="1"/>
</dbReference>
<evidence type="ECO:0000256" key="15">
    <source>
        <dbReference type="ARBA" id="ARBA00023002"/>
    </source>
</evidence>
<evidence type="ECO:0000256" key="4">
    <source>
        <dbReference type="ARBA" id="ARBA00012405"/>
    </source>
</evidence>
<evidence type="ECO:0000256" key="20">
    <source>
        <dbReference type="ARBA" id="ARBA00023221"/>
    </source>
</evidence>
<dbReference type="InterPro" id="IPR016169">
    <property type="entry name" value="FAD-bd_PCMH_sub2"/>
</dbReference>
<dbReference type="EMBL" id="NIVC01000721">
    <property type="protein sequence ID" value="PAA77819.1"/>
    <property type="molecule type" value="Genomic_DNA"/>
</dbReference>
<comment type="catalytic activity">
    <reaction evidence="21">
        <text>lanosterol + NADPH + H(+) = 24,25-dihydrolanosterol + NADP(+)</text>
        <dbReference type="Rhea" id="RHEA:33919"/>
        <dbReference type="ChEBI" id="CHEBI:15378"/>
        <dbReference type="ChEBI" id="CHEBI:16521"/>
        <dbReference type="ChEBI" id="CHEBI:28113"/>
        <dbReference type="ChEBI" id="CHEBI:57783"/>
        <dbReference type="ChEBI" id="CHEBI:58349"/>
    </reaction>
    <physiologicalReaction direction="left-to-right" evidence="21">
        <dbReference type="Rhea" id="RHEA:33920"/>
    </physiologicalReaction>
</comment>
<dbReference type="PANTHER" id="PTHR10801:SF2">
    <property type="entry name" value="FAD-BINDING PCMH-TYPE DOMAIN-CONTAINING PROTEIN"/>
    <property type="match status" value="1"/>
</dbReference>
<keyword evidence="28" id="KW-1185">Reference proteome</keyword>
<evidence type="ECO:0000256" key="1">
    <source>
        <dbReference type="ARBA" id="ARBA00001974"/>
    </source>
</evidence>
<evidence type="ECO:0000256" key="25">
    <source>
        <dbReference type="ARBA" id="ARBA00080612"/>
    </source>
</evidence>
<evidence type="ECO:0000256" key="23">
    <source>
        <dbReference type="ARBA" id="ARBA00056986"/>
    </source>
</evidence>
<evidence type="ECO:0000256" key="11">
    <source>
        <dbReference type="ARBA" id="ARBA00022824"/>
    </source>
</evidence>
<keyword evidence="15" id="KW-0560">Oxidoreductase</keyword>
<dbReference type="GO" id="GO:0008203">
    <property type="term" value="P:cholesterol metabolic process"/>
    <property type="evidence" value="ECO:0007669"/>
    <property type="project" value="UniProtKB-KW"/>
</dbReference>
<dbReference type="GO" id="GO:0050614">
    <property type="term" value="F:Delta24-sterol reductase activity"/>
    <property type="evidence" value="ECO:0007669"/>
    <property type="project" value="UniProtKB-EC"/>
</dbReference>
<name>A0A267FXT9_9PLAT</name>
<feature type="domain" description="FAD-binding PCMH-type" evidence="26">
    <location>
        <begin position="110"/>
        <end position="228"/>
    </location>
</feature>
<keyword evidence="19" id="KW-1207">Sterol metabolism</keyword>
<keyword evidence="20" id="KW-0753">Steroid metabolism</keyword>
<reference evidence="27 28" key="1">
    <citation type="submission" date="2017-06" db="EMBL/GenBank/DDBJ databases">
        <title>A platform for efficient transgenesis in Macrostomum lignano, a flatworm model organism for stem cell research.</title>
        <authorList>
            <person name="Berezikov E."/>
        </authorList>
    </citation>
    <scope>NUCLEOTIDE SEQUENCE [LARGE SCALE GENOMIC DNA]</scope>
    <source>
        <strain evidence="27">DV1</strain>
        <tissue evidence="27">Whole organism</tissue>
    </source>
</reference>
<evidence type="ECO:0000256" key="17">
    <source>
        <dbReference type="ARBA" id="ARBA00023098"/>
    </source>
</evidence>
<comment type="subcellular location">
    <subcellularLocation>
        <location evidence="3">Endoplasmic reticulum membrane</location>
        <topology evidence="3">Single-pass membrane protein</topology>
    </subcellularLocation>
    <subcellularLocation>
        <location evidence="2">Golgi apparatus membrane</location>
        <topology evidence="2">Single-pass membrane protein</topology>
    </subcellularLocation>
</comment>
<evidence type="ECO:0000313" key="27">
    <source>
        <dbReference type="EMBL" id="PAA77819.1"/>
    </source>
</evidence>
<dbReference type="EC" id="1.3.1.72" evidence="4"/>
<dbReference type="OrthoDB" id="415825at2759"/>
<comment type="catalytic activity">
    <reaction evidence="22">
        <text>5alpha-cholest-8-en-3beta-ol + NADP(+) = zymosterol + NADPH + H(+)</text>
        <dbReference type="Rhea" id="RHEA:36399"/>
        <dbReference type="ChEBI" id="CHEBI:15378"/>
        <dbReference type="ChEBI" id="CHEBI:16608"/>
        <dbReference type="ChEBI" id="CHEBI:18252"/>
        <dbReference type="ChEBI" id="CHEBI:57783"/>
        <dbReference type="ChEBI" id="CHEBI:58349"/>
        <dbReference type="EC" id="1.3.1.72"/>
    </reaction>
    <physiologicalReaction direction="right-to-left" evidence="22">
        <dbReference type="Rhea" id="RHEA:36401"/>
    </physiologicalReaction>
</comment>
<keyword evidence="9" id="KW-0812">Transmembrane</keyword>
<evidence type="ECO:0000256" key="2">
    <source>
        <dbReference type="ARBA" id="ARBA00004194"/>
    </source>
</evidence>
<evidence type="ECO:0000256" key="12">
    <source>
        <dbReference type="ARBA" id="ARBA00022827"/>
    </source>
</evidence>
<evidence type="ECO:0000256" key="7">
    <source>
        <dbReference type="ARBA" id="ARBA00022548"/>
    </source>
</evidence>
<comment type="function">
    <text evidence="23">Catalyzes the reduction of the delta-24 double bond of sterol intermediates during cholesterol biosynthesis. In addition to its cholesterol-synthesizing activity, can protect cells from oxidative stress by reducing caspase 3 activity during apoptosis induced by oxidative stress. Also protects against amyloid-beta peptide-induced apoptosis.</text>
</comment>
<keyword evidence="14" id="KW-1133">Transmembrane helix</keyword>
<keyword evidence="13" id="KW-0521">NADP</keyword>
<dbReference type="GO" id="GO:0005789">
    <property type="term" value="C:endoplasmic reticulum membrane"/>
    <property type="evidence" value="ECO:0007669"/>
    <property type="project" value="UniProtKB-SubCell"/>
</dbReference>
<keyword evidence="18" id="KW-0472">Membrane</keyword>
<keyword evidence="11" id="KW-0256">Endoplasmic reticulum</keyword>
<keyword evidence="7" id="KW-0153">Cholesterol metabolism</keyword>
<evidence type="ECO:0000256" key="8">
    <source>
        <dbReference type="ARBA" id="ARBA00022630"/>
    </source>
</evidence>
<dbReference type="FunFam" id="3.30.465.10:FF:000032">
    <property type="entry name" value="Delta(24)-sterol reductase"/>
    <property type="match status" value="1"/>
</dbReference>
<accession>A0A267FXT9</accession>
<evidence type="ECO:0000256" key="24">
    <source>
        <dbReference type="ARBA" id="ARBA00078485"/>
    </source>
</evidence>
<evidence type="ECO:0000256" key="13">
    <source>
        <dbReference type="ARBA" id="ARBA00022857"/>
    </source>
</evidence>
<evidence type="ECO:0000256" key="14">
    <source>
        <dbReference type="ARBA" id="ARBA00022989"/>
    </source>
</evidence>
<evidence type="ECO:0000256" key="3">
    <source>
        <dbReference type="ARBA" id="ARBA00004389"/>
    </source>
</evidence>
<dbReference type="AlphaFoldDB" id="A0A267FXT9"/>
<evidence type="ECO:0000259" key="26">
    <source>
        <dbReference type="PROSITE" id="PS51387"/>
    </source>
</evidence>
<dbReference type="InterPro" id="IPR016166">
    <property type="entry name" value="FAD-bd_PCMH"/>
</dbReference>
<evidence type="ECO:0000256" key="5">
    <source>
        <dbReference type="ARBA" id="ARBA00019086"/>
    </source>
</evidence>
<dbReference type="PANTHER" id="PTHR10801">
    <property type="entry name" value="24-DEHYDROCHOLESTEROL REDUCTASE"/>
    <property type="match status" value="1"/>
</dbReference>
<dbReference type="GO" id="GO:0000246">
    <property type="term" value="F:Delta24(24-1) sterol reductase activity"/>
    <property type="evidence" value="ECO:0007669"/>
    <property type="project" value="TreeGrafter"/>
</dbReference>
<comment type="cofactor">
    <cofactor evidence="1">
        <name>FAD</name>
        <dbReference type="ChEBI" id="CHEBI:57692"/>
    </cofactor>
</comment>
<evidence type="ECO:0000256" key="10">
    <source>
        <dbReference type="ARBA" id="ARBA00022729"/>
    </source>
</evidence>
<protein>
    <recommendedName>
        <fullName evidence="5">Delta(24)-sterol reductase</fullName>
        <ecNumber evidence="4">1.3.1.72</ecNumber>
    </recommendedName>
    <alternativeName>
        <fullName evidence="24">24-dehydrocholesterol reductase</fullName>
    </alternativeName>
    <alternativeName>
        <fullName evidence="25">3-beta-hydroxysterol Delta-24-reductase</fullName>
    </alternativeName>
</protein>